<evidence type="ECO:0008006" key="4">
    <source>
        <dbReference type="Google" id="ProtNLM"/>
    </source>
</evidence>
<sequence length="229" mass="23800">MGRLATRQTVGVLLMSLLLVLAGCNTGGQSPTTDAPTDAPAEGDGGGSDPGEIGLSTYEFTDGESYTYDSSLFGSTATETWTVVAVDGDDVTVEVTSSNGDTTKNTTITGTHSEIVRKAGRDEVAGMFVYARAPLAIAGMGDGSGQNFTVDGNELPTNSSVAGRTATVAPQGETTVNGIQCTEYVVVPEDSQQQLRTCVNEDYPFAVSMRGSQAGQTFLTMELVDSNRP</sequence>
<dbReference type="PROSITE" id="PS51257">
    <property type="entry name" value="PROKAR_LIPOPROTEIN"/>
    <property type="match status" value="1"/>
</dbReference>
<protein>
    <recommendedName>
        <fullName evidence="4">Lipoprotein</fullName>
    </recommendedName>
</protein>
<gene>
    <name evidence="2" type="ORF">ACFR9U_09720</name>
</gene>
<accession>A0ABD6CDF0</accession>
<dbReference type="Proteomes" id="UP001597119">
    <property type="component" value="Unassembled WGS sequence"/>
</dbReference>
<evidence type="ECO:0000256" key="1">
    <source>
        <dbReference type="SAM" id="MobiDB-lite"/>
    </source>
</evidence>
<reference evidence="2 3" key="1">
    <citation type="journal article" date="2019" name="Int. J. Syst. Evol. Microbiol.">
        <title>The Global Catalogue of Microorganisms (GCM) 10K type strain sequencing project: providing services to taxonomists for standard genome sequencing and annotation.</title>
        <authorList>
            <consortium name="The Broad Institute Genomics Platform"/>
            <consortium name="The Broad Institute Genome Sequencing Center for Infectious Disease"/>
            <person name="Wu L."/>
            <person name="Ma J."/>
        </authorList>
    </citation>
    <scope>NUCLEOTIDE SEQUENCE [LARGE SCALE GENOMIC DNA]</scope>
    <source>
        <strain evidence="2 3">CGMCC 1.12125</strain>
    </source>
</reference>
<dbReference type="EMBL" id="JBHUDJ010000003">
    <property type="protein sequence ID" value="MFD1587262.1"/>
    <property type="molecule type" value="Genomic_DNA"/>
</dbReference>
<feature type="region of interest" description="Disordered" evidence="1">
    <location>
        <begin position="28"/>
        <end position="53"/>
    </location>
</feature>
<organism evidence="2 3">
    <name type="scientific">Halorientalis brevis</name>
    <dbReference type="NCBI Taxonomy" id="1126241"/>
    <lineage>
        <taxon>Archaea</taxon>
        <taxon>Methanobacteriati</taxon>
        <taxon>Methanobacteriota</taxon>
        <taxon>Stenosarchaea group</taxon>
        <taxon>Halobacteria</taxon>
        <taxon>Halobacteriales</taxon>
        <taxon>Haloarculaceae</taxon>
        <taxon>Halorientalis</taxon>
    </lineage>
</organism>
<proteinExistence type="predicted"/>
<comment type="caution">
    <text evidence="2">The sequence shown here is derived from an EMBL/GenBank/DDBJ whole genome shotgun (WGS) entry which is preliminary data.</text>
</comment>
<keyword evidence="3" id="KW-1185">Reference proteome</keyword>
<dbReference type="RefSeq" id="WP_247374213.1">
    <property type="nucleotide sequence ID" value="NZ_JALLGV010000001.1"/>
</dbReference>
<evidence type="ECO:0000313" key="2">
    <source>
        <dbReference type="EMBL" id="MFD1587262.1"/>
    </source>
</evidence>
<evidence type="ECO:0000313" key="3">
    <source>
        <dbReference type="Proteomes" id="UP001597119"/>
    </source>
</evidence>
<name>A0ABD6CDF0_9EURY</name>
<dbReference type="AlphaFoldDB" id="A0ABD6CDF0"/>